<dbReference type="Proteomes" id="UP000191518">
    <property type="component" value="Unassembled WGS sequence"/>
</dbReference>
<sequence length="95" mass="10423">MLKGNATARLDDQDTVYAAKLKGILLGLRYIKDDLIRELVATARAPARKVTIFTDNQAAIQLSLELGTNRGLTAAVRLGNHENAVEVWDFPDCGR</sequence>
<keyword evidence="2" id="KW-1185">Reference proteome</keyword>
<organism evidence="1 2">
    <name type="scientific">Penicillium vulpinum</name>
    <dbReference type="NCBI Taxonomy" id="29845"/>
    <lineage>
        <taxon>Eukaryota</taxon>
        <taxon>Fungi</taxon>
        <taxon>Dikarya</taxon>
        <taxon>Ascomycota</taxon>
        <taxon>Pezizomycotina</taxon>
        <taxon>Eurotiomycetes</taxon>
        <taxon>Eurotiomycetidae</taxon>
        <taxon>Eurotiales</taxon>
        <taxon>Aspergillaceae</taxon>
        <taxon>Penicillium</taxon>
    </lineage>
</organism>
<reference evidence="2" key="1">
    <citation type="journal article" date="2017" name="Nat. Microbiol.">
        <title>Global analysis of biosynthetic gene clusters reveals vast potential of secondary metabolite production in Penicillium species.</title>
        <authorList>
            <person name="Nielsen J.C."/>
            <person name="Grijseels S."/>
            <person name="Prigent S."/>
            <person name="Ji B."/>
            <person name="Dainat J."/>
            <person name="Nielsen K.F."/>
            <person name="Frisvad J.C."/>
            <person name="Workman M."/>
            <person name="Nielsen J."/>
        </authorList>
    </citation>
    <scope>NUCLEOTIDE SEQUENCE [LARGE SCALE GENOMIC DNA]</scope>
    <source>
        <strain evidence="2">IBT 29486</strain>
    </source>
</reference>
<gene>
    <name evidence="1" type="ORF">PENVUL_c118G09566</name>
</gene>
<proteinExistence type="predicted"/>
<dbReference type="EMBL" id="MDYP01000117">
    <property type="protein sequence ID" value="OQD95161.1"/>
    <property type="molecule type" value="Genomic_DNA"/>
</dbReference>
<dbReference type="STRING" id="29845.A0A1V6R1A8"/>
<name>A0A1V6R1A8_9EURO</name>
<accession>A0A1V6R1A8</accession>
<comment type="caution">
    <text evidence="1">The sequence shown here is derived from an EMBL/GenBank/DDBJ whole genome shotgun (WGS) entry which is preliminary data.</text>
</comment>
<protein>
    <submittedName>
        <fullName evidence="1">Uncharacterized protein</fullName>
    </submittedName>
</protein>
<dbReference type="AlphaFoldDB" id="A0A1V6R1A8"/>
<evidence type="ECO:0000313" key="1">
    <source>
        <dbReference type="EMBL" id="OQD95161.1"/>
    </source>
</evidence>
<evidence type="ECO:0000313" key="2">
    <source>
        <dbReference type="Proteomes" id="UP000191518"/>
    </source>
</evidence>